<gene>
    <name evidence="1" type="ORF">T02_9311</name>
</gene>
<name>A0A0V1KXH8_9BILA</name>
<dbReference type="EMBL" id="JYDW01000207">
    <property type="protein sequence ID" value="KRZ52008.1"/>
    <property type="molecule type" value="Genomic_DNA"/>
</dbReference>
<accession>A0A0V1KXH8</accession>
<reference evidence="1 2" key="1">
    <citation type="submission" date="2015-05" db="EMBL/GenBank/DDBJ databases">
        <title>Evolution of Trichinella species and genotypes.</title>
        <authorList>
            <person name="Korhonen P.K."/>
            <person name="Edoardo P."/>
            <person name="Giuseppe L.R."/>
            <person name="Gasser R.B."/>
        </authorList>
    </citation>
    <scope>NUCLEOTIDE SEQUENCE [LARGE SCALE GENOMIC DNA]</scope>
    <source>
        <strain evidence="1">ISS10</strain>
    </source>
</reference>
<organism evidence="1 2">
    <name type="scientific">Trichinella nativa</name>
    <dbReference type="NCBI Taxonomy" id="6335"/>
    <lineage>
        <taxon>Eukaryota</taxon>
        <taxon>Metazoa</taxon>
        <taxon>Ecdysozoa</taxon>
        <taxon>Nematoda</taxon>
        <taxon>Enoplea</taxon>
        <taxon>Dorylaimia</taxon>
        <taxon>Trichinellida</taxon>
        <taxon>Trichinellidae</taxon>
        <taxon>Trichinella</taxon>
    </lineage>
</organism>
<dbReference type="AlphaFoldDB" id="A0A0V1KXH8"/>
<evidence type="ECO:0000313" key="2">
    <source>
        <dbReference type="Proteomes" id="UP000054721"/>
    </source>
</evidence>
<sequence length="112" mass="13090">MTLQHLVHLLEITVVEGDQRFGSQHGLVVVQFFAHWQRPEETSQTLHISRLLQYFTYTSHLFLKIMLKLHPWNPNDDAWAMFVIVLGTVIDSHLANRRQEQINAYAEEGYSS</sequence>
<dbReference type="Proteomes" id="UP000054721">
    <property type="component" value="Unassembled WGS sequence"/>
</dbReference>
<proteinExistence type="predicted"/>
<comment type="caution">
    <text evidence="1">The sequence shown here is derived from an EMBL/GenBank/DDBJ whole genome shotgun (WGS) entry which is preliminary data.</text>
</comment>
<protein>
    <submittedName>
        <fullName evidence="1">Uncharacterized protein</fullName>
    </submittedName>
</protein>
<evidence type="ECO:0000313" key="1">
    <source>
        <dbReference type="EMBL" id="KRZ52008.1"/>
    </source>
</evidence>
<keyword evidence="2" id="KW-1185">Reference proteome</keyword>